<feature type="compositionally biased region" description="Polar residues" evidence="1">
    <location>
        <begin position="1"/>
        <end position="11"/>
    </location>
</feature>
<accession>A0A9Q1QT85</accession>
<dbReference type="Proteomes" id="UP001152561">
    <property type="component" value="Unassembled WGS sequence"/>
</dbReference>
<evidence type="ECO:0000313" key="3">
    <source>
        <dbReference type="Proteomes" id="UP001152561"/>
    </source>
</evidence>
<feature type="region of interest" description="Disordered" evidence="1">
    <location>
        <begin position="57"/>
        <end position="89"/>
    </location>
</feature>
<sequence length="89" mass="10003">MNSQLESQIPTSPKDIGDSVRFSKDMEAQTELSQTNKKFAKSVGELEVFYYDMAKAQGSSKDDNEKYSFLSEGDDVDWDDSSDEDEAQS</sequence>
<proteinExistence type="predicted"/>
<gene>
    <name evidence="2" type="ORF">K7X08_015030</name>
</gene>
<protein>
    <submittedName>
        <fullName evidence="2">Uncharacterized protein</fullName>
    </submittedName>
</protein>
<evidence type="ECO:0000256" key="1">
    <source>
        <dbReference type="SAM" id="MobiDB-lite"/>
    </source>
</evidence>
<keyword evidence="3" id="KW-1185">Reference proteome</keyword>
<dbReference type="EMBL" id="JAJAGQ010000023">
    <property type="protein sequence ID" value="KAJ8527579.1"/>
    <property type="molecule type" value="Genomic_DNA"/>
</dbReference>
<reference evidence="3" key="1">
    <citation type="journal article" date="2023" name="Proc. Natl. Acad. Sci. U.S.A.">
        <title>Genomic and structural basis for evolution of tropane alkaloid biosynthesis.</title>
        <authorList>
            <person name="Wanga Y.-J."/>
            <person name="Taina T."/>
            <person name="Yua J.-Y."/>
            <person name="Lia J."/>
            <person name="Xua B."/>
            <person name="Chenc J."/>
            <person name="D'Auriad J.C."/>
            <person name="Huanga J.-P."/>
            <person name="Huanga S.-X."/>
        </authorList>
    </citation>
    <scope>NUCLEOTIDE SEQUENCE [LARGE SCALE GENOMIC DNA]</scope>
    <source>
        <strain evidence="3">cv. KIB-2019</strain>
    </source>
</reference>
<name>A0A9Q1QT85_9SOLA</name>
<organism evidence="2 3">
    <name type="scientific">Anisodus acutangulus</name>
    <dbReference type="NCBI Taxonomy" id="402998"/>
    <lineage>
        <taxon>Eukaryota</taxon>
        <taxon>Viridiplantae</taxon>
        <taxon>Streptophyta</taxon>
        <taxon>Embryophyta</taxon>
        <taxon>Tracheophyta</taxon>
        <taxon>Spermatophyta</taxon>
        <taxon>Magnoliopsida</taxon>
        <taxon>eudicotyledons</taxon>
        <taxon>Gunneridae</taxon>
        <taxon>Pentapetalae</taxon>
        <taxon>asterids</taxon>
        <taxon>lamiids</taxon>
        <taxon>Solanales</taxon>
        <taxon>Solanaceae</taxon>
        <taxon>Solanoideae</taxon>
        <taxon>Hyoscyameae</taxon>
        <taxon>Anisodus</taxon>
    </lineage>
</organism>
<feature type="region of interest" description="Disordered" evidence="1">
    <location>
        <begin position="1"/>
        <end position="20"/>
    </location>
</feature>
<evidence type="ECO:0000313" key="2">
    <source>
        <dbReference type="EMBL" id="KAJ8527579.1"/>
    </source>
</evidence>
<feature type="compositionally biased region" description="Acidic residues" evidence="1">
    <location>
        <begin position="72"/>
        <end position="89"/>
    </location>
</feature>
<comment type="caution">
    <text evidence="2">The sequence shown here is derived from an EMBL/GenBank/DDBJ whole genome shotgun (WGS) entry which is preliminary data.</text>
</comment>
<dbReference type="AlphaFoldDB" id="A0A9Q1QT85"/>